<proteinExistence type="predicted"/>
<dbReference type="Proteomes" id="UP000064967">
    <property type="component" value="Chromosome"/>
</dbReference>
<dbReference type="InterPro" id="IPR025877">
    <property type="entry name" value="MobA-like_NTP_Trfase"/>
</dbReference>
<dbReference type="KEGG" id="llu:AKJ09_10391"/>
<evidence type="ECO:0000313" key="3">
    <source>
        <dbReference type="Proteomes" id="UP000064967"/>
    </source>
</evidence>
<name>A0A0K1QDD9_9BACT</name>
<dbReference type="RefSeq" id="WP_146654451.1">
    <property type="nucleotide sequence ID" value="NZ_CP012333.1"/>
</dbReference>
<dbReference type="STRING" id="1391654.AKJ09_10391"/>
<dbReference type="OrthoDB" id="9803306at2"/>
<dbReference type="Gene3D" id="3.90.550.10">
    <property type="entry name" value="Spore Coat Polysaccharide Biosynthesis Protein SpsA, Chain A"/>
    <property type="match status" value="1"/>
</dbReference>
<sequence length="267" mass="29040">MSSTRIDKAIILAAGMGKRIAGEGSNIPKPLLPLDDSGKLTFVDWHLRSLAAHGAKEIYLVGSKATFGTKVAAMENVPATWIMNDFPGDVSGSGHSTHLAFTSEHNILDGKSRVVLMDADVVYDPSLFGDLAAKGGRSKTLVCGAFRETDEEVMVFGDERGTPRMHGKGLLNTPLVRGLTCMGEATGLLLLEPEDHAFWLAASAWCMKFSTAKTRTEHEDITGRLMAAGALDAVVFDDDARCMECDTPDEYVVVRREMVPRWRDKLP</sequence>
<dbReference type="Pfam" id="PF12804">
    <property type="entry name" value="NTP_transf_3"/>
    <property type="match status" value="1"/>
</dbReference>
<dbReference type="EMBL" id="CP012333">
    <property type="protein sequence ID" value="AKV03728.1"/>
    <property type="molecule type" value="Genomic_DNA"/>
</dbReference>
<gene>
    <name evidence="2" type="ORF">AKJ09_10391</name>
</gene>
<organism evidence="2 3">
    <name type="scientific">Labilithrix luteola</name>
    <dbReference type="NCBI Taxonomy" id="1391654"/>
    <lineage>
        <taxon>Bacteria</taxon>
        <taxon>Pseudomonadati</taxon>
        <taxon>Myxococcota</taxon>
        <taxon>Polyangia</taxon>
        <taxon>Polyangiales</taxon>
        <taxon>Labilitrichaceae</taxon>
        <taxon>Labilithrix</taxon>
    </lineage>
</organism>
<keyword evidence="3" id="KW-1185">Reference proteome</keyword>
<evidence type="ECO:0000259" key="1">
    <source>
        <dbReference type="Pfam" id="PF12804"/>
    </source>
</evidence>
<protein>
    <submittedName>
        <fullName evidence="2">UDP-N-acetylglucosamine pyrophosphorylase related protein</fullName>
    </submittedName>
</protein>
<dbReference type="AlphaFoldDB" id="A0A0K1QDD9"/>
<evidence type="ECO:0000313" key="2">
    <source>
        <dbReference type="EMBL" id="AKV03728.1"/>
    </source>
</evidence>
<dbReference type="SUPFAM" id="SSF53448">
    <property type="entry name" value="Nucleotide-diphospho-sugar transferases"/>
    <property type="match status" value="1"/>
</dbReference>
<reference evidence="2 3" key="1">
    <citation type="submission" date="2015-08" db="EMBL/GenBank/DDBJ databases">
        <authorList>
            <person name="Babu N.S."/>
            <person name="Beckwith C.J."/>
            <person name="Beseler K.G."/>
            <person name="Brison A."/>
            <person name="Carone J.V."/>
            <person name="Caskin T.P."/>
            <person name="Diamond M."/>
            <person name="Durham M.E."/>
            <person name="Foxe J.M."/>
            <person name="Go M."/>
            <person name="Henderson B.A."/>
            <person name="Jones I.B."/>
            <person name="McGettigan J.A."/>
            <person name="Micheletti S.J."/>
            <person name="Nasrallah M.E."/>
            <person name="Ortiz D."/>
            <person name="Piller C.R."/>
            <person name="Privatt S.R."/>
            <person name="Schneider S.L."/>
            <person name="Sharp S."/>
            <person name="Smith T.C."/>
            <person name="Stanton J.D."/>
            <person name="Ullery H.E."/>
            <person name="Wilson R.J."/>
            <person name="Serrano M.G."/>
            <person name="Buck G."/>
            <person name="Lee V."/>
            <person name="Wang Y."/>
            <person name="Carvalho R."/>
            <person name="Voegtly L."/>
            <person name="Shi R."/>
            <person name="Duckworth R."/>
            <person name="Johnson A."/>
            <person name="Loviza R."/>
            <person name="Walstead R."/>
            <person name="Shah Z."/>
            <person name="Kiflezghi M."/>
            <person name="Wade K."/>
            <person name="Ball S.L."/>
            <person name="Bradley K.W."/>
            <person name="Asai D.J."/>
            <person name="Bowman C.A."/>
            <person name="Russell D.A."/>
            <person name="Pope W.H."/>
            <person name="Jacobs-Sera D."/>
            <person name="Hendrix R.W."/>
            <person name="Hatfull G.F."/>
        </authorList>
    </citation>
    <scope>NUCLEOTIDE SEQUENCE [LARGE SCALE GENOMIC DNA]</scope>
    <source>
        <strain evidence="2 3">DSM 27648</strain>
    </source>
</reference>
<accession>A0A0K1QDD9</accession>
<dbReference type="GO" id="GO:0016779">
    <property type="term" value="F:nucleotidyltransferase activity"/>
    <property type="evidence" value="ECO:0007669"/>
    <property type="project" value="UniProtKB-ARBA"/>
</dbReference>
<feature type="domain" description="MobA-like NTP transferase" evidence="1">
    <location>
        <begin position="9"/>
        <end position="156"/>
    </location>
</feature>
<dbReference type="InterPro" id="IPR029044">
    <property type="entry name" value="Nucleotide-diphossugar_trans"/>
</dbReference>